<dbReference type="PANTHER" id="PTHR33204:SF37">
    <property type="entry name" value="HTH-TYPE TRANSCRIPTIONAL REGULATOR YODB"/>
    <property type="match status" value="1"/>
</dbReference>
<dbReference type="RefSeq" id="WP_210893829.1">
    <property type="nucleotide sequence ID" value="NZ_JAGPYQ010000002.1"/>
</dbReference>
<evidence type="ECO:0000313" key="7">
    <source>
        <dbReference type="Proteomes" id="UP000677413"/>
    </source>
</evidence>
<evidence type="ECO:0000256" key="4">
    <source>
        <dbReference type="SAM" id="MobiDB-lite"/>
    </source>
</evidence>
<dbReference type="AlphaFoldDB" id="A0A940Y4J1"/>
<comment type="caution">
    <text evidence="6">The sequence shown here is derived from an EMBL/GenBank/DDBJ whole genome shotgun (WGS) entry which is preliminary data.</text>
</comment>
<dbReference type="EMBL" id="JAGPYQ010000002">
    <property type="protein sequence ID" value="MBQ0855458.1"/>
    <property type="molecule type" value="Genomic_DNA"/>
</dbReference>
<dbReference type="SUPFAM" id="SSF46785">
    <property type="entry name" value="Winged helix' DNA-binding domain"/>
    <property type="match status" value="2"/>
</dbReference>
<evidence type="ECO:0000259" key="5">
    <source>
        <dbReference type="PROSITE" id="PS51118"/>
    </source>
</evidence>
<gene>
    <name evidence="6" type="ORF">J8N05_45655</name>
</gene>
<feature type="region of interest" description="Disordered" evidence="4">
    <location>
        <begin position="220"/>
        <end position="283"/>
    </location>
</feature>
<feature type="domain" description="HTH hxlR-type" evidence="5">
    <location>
        <begin position="15"/>
        <end position="111"/>
    </location>
</feature>
<reference evidence="6 7" key="1">
    <citation type="submission" date="2021-04" db="EMBL/GenBank/DDBJ databases">
        <authorList>
            <person name="Tang X."/>
            <person name="Zhou X."/>
            <person name="Chen X."/>
            <person name="Cernava T."/>
            <person name="Zhang C."/>
        </authorList>
    </citation>
    <scope>NUCLEOTIDE SEQUENCE [LARGE SCALE GENOMIC DNA]</scope>
    <source>
        <strain evidence="6 7">BH-SS-21</strain>
    </source>
</reference>
<accession>A0A940Y4J1</accession>
<evidence type="ECO:0000256" key="1">
    <source>
        <dbReference type="ARBA" id="ARBA00023015"/>
    </source>
</evidence>
<dbReference type="Gene3D" id="1.10.10.10">
    <property type="entry name" value="Winged helix-like DNA-binding domain superfamily/Winged helix DNA-binding domain"/>
    <property type="match status" value="2"/>
</dbReference>
<protein>
    <submittedName>
        <fullName evidence="6">Winged helix-turn-helix transcriptional regulator</fullName>
    </submittedName>
</protein>
<dbReference type="InterPro" id="IPR002577">
    <property type="entry name" value="HTH_HxlR"/>
</dbReference>
<evidence type="ECO:0000313" key="6">
    <source>
        <dbReference type="EMBL" id="MBQ0855458.1"/>
    </source>
</evidence>
<name>A0A940Y4J1_9ACTN</name>
<sequence length="283" mass="30782">MSLTGLPADTDADIARVSEALTMITPRWNVRILLALSGPPLRHSEIVNRCAWLYKSQLHLKLRSLCDAGLLQRSALDARHVTYGHTGRAKALLPVLPLIVSWAEQYLEQPEGPQSAIEQIEDSLTLLTRRHAAAILWTLKVRGETSGRALATRAVPAQRWTNIYSPLRQLVADGLVDTDGKGQPYRLSSAGEGLAPVLAALSTWSAGQPFTQAARHPVWGPTLTADSHTSASQQVRTPAARTRPDPMVQTQPAQRTHGQNTDLFSHPAPVRPALALPTGGIRR</sequence>
<proteinExistence type="predicted"/>
<dbReference type="InterPro" id="IPR036390">
    <property type="entry name" value="WH_DNA-bd_sf"/>
</dbReference>
<evidence type="ECO:0000256" key="2">
    <source>
        <dbReference type="ARBA" id="ARBA00023125"/>
    </source>
</evidence>
<keyword evidence="7" id="KW-1185">Reference proteome</keyword>
<feature type="compositionally biased region" description="Polar residues" evidence="4">
    <location>
        <begin position="248"/>
        <end position="263"/>
    </location>
</feature>
<dbReference type="InterPro" id="IPR036388">
    <property type="entry name" value="WH-like_DNA-bd_sf"/>
</dbReference>
<evidence type="ECO:0000256" key="3">
    <source>
        <dbReference type="ARBA" id="ARBA00023163"/>
    </source>
</evidence>
<dbReference type="Pfam" id="PF01638">
    <property type="entry name" value="HxlR"/>
    <property type="match status" value="1"/>
</dbReference>
<dbReference type="PROSITE" id="PS51118">
    <property type="entry name" value="HTH_HXLR"/>
    <property type="match status" value="1"/>
</dbReference>
<keyword evidence="2" id="KW-0238">DNA-binding</keyword>
<dbReference type="GO" id="GO:0003677">
    <property type="term" value="F:DNA binding"/>
    <property type="evidence" value="ECO:0007669"/>
    <property type="project" value="UniProtKB-KW"/>
</dbReference>
<keyword evidence="1" id="KW-0805">Transcription regulation</keyword>
<dbReference type="Proteomes" id="UP000677413">
    <property type="component" value="Unassembled WGS sequence"/>
</dbReference>
<feature type="compositionally biased region" description="Polar residues" evidence="4">
    <location>
        <begin position="224"/>
        <end position="236"/>
    </location>
</feature>
<dbReference type="PANTHER" id="PTHR33204">
    <property type="entry name" value="TRANSCRIPTIONAL REGULATOR, MARR FAMILY"/>
    <property type="match status" value="1"/>
</dbReference>
<organism evidence="6 7">
    <name type="scientific">Streptomyces liliiviolaceus</name>
    <dbReference type="NCBI Taxonomy" id="2823109"/>
    <lineage>
        <taxon>Bacteria</taxon>
        <taxon>Bacillati</taxon>
        <taxon>Actinomycetota</taxon>
        <taxon>Actinomycetes</taxon>
        <taxon>Kitasatosporales</taxon>
        <taxon>Streptomycetaceae</taxon>
        <taxon>Streptomyces</taxon>
    </lineage>
</organism>
<keyword evidence="3" id="KW-0804">Transcription</keyword>